<reference evidence="3" key="2">
    <citation type="submission" date="2022-10" db="EMBL/GenBank/DDBJ databases">
        <authorList>
            <consortium name="ENA_rothamsted_submissions"/>
            <consortium name="culmorum"/>
            <person name="King R."/>
        </authorList>
    </citation>
    <scope>NUCLEOTIDE SEQUENCE</scope>
</reference>
<evidence type="ECO:0000313" key="4">
    <source>
        <dbReference type="Proteomes" id="UP001153737"/>
    </source>
</evidence>
<keyword evidence="4" id="KW-1185">Reference proteome</keyword>
<name>A0A9P0GSZ8_PHACE</name>
<gene>
    <name evidence="3" type="ORF">PHAECO_LOCUS8420</name>
</gene>
<organism evidence="3 4">
    <name type="scientific">Phaedon cochleariae</name>
    <name type="common">Mustard beetle</name>
    <dbReference type="NCBI Taxonomy" id="80249"/>
    <lineage>
        <taxon>Eukaryota</taxon>
        <taxon>Metazoa</taxon>
        <taxon>Ecdysozoa</taxon>
        <taxon>Arthropoda</taxon>
        <taxon>Hexapoda</taxon>
        <taxon>Insecta</taxon>
        <taxon>Pterygota</taxon>
        <taxon>Neoptera</taxon>
        <taxon>Endopterygota</taxon>
        <taxon>Coleoptera</taxon>
        <taxon>Polyphaga</taxon>
        <taxon>Cucujiformia</taxon>
        <taxon>Chrysomeloidea</taxon>
        <taxon>Chrysomelidae</taxon>
        <taxon>Chrysomelinae</taxon>
        <taxon>Chrysomelini</taxon>
        <taxon>Phaedon</taxon>
    </lineage>
</organism>
<evidence type="ECO:0000256" key="1">
    <source>
        <dbReference type="SAM" id="MobiDB-lite"/>
    </source>
</evidence>
<reference evidence="3" key="1">
    <citation type="submission" date="2022-01" db="EMBL/GenBank/DDBJ databases">
        <authorList>
            <person name="King R."/>
        </authorList>
    </citation>
    <scope>NUCLEOTIDE SEQUENCE</scope>
</reference>
<dbReference type="EMBL" id="OU896710">
    <property type="protein sequence ID" value="CAH1163269.1"/>
    <property type="molecule type" value="Genomic_DNA"/>
</dbReference>
<dbReference type="InterPro" id="IPR042091">
    <property type="entry name" value="Ska2_N"/>
</dbReference>
<proteinExistence type="predicted"/>
<dbReference type="Gene3D" id="6.10.250.1380">
    <property type="match status" value="1"/>
</dbReference>
<protein>
    <recommendedName>
        <fullName evidence="2">Ska2 N-terminal domain-containing protein</fullName>
    </recommendedName>
</protein>
<evidence type="ECO:0000313" key="3">
    <source>
        <dbReference type="EMBL" id="CAH1163269.1"/>
    </source>
</evidence>
<feature type="compositionally biased region" description="Basic and acidic residues" evidence="1">
    <location>
        <begin position="95"/>
        <end position="108"/>
    </location>
</feature>
<feature type="compositionally biased region" description="Polar residues" evidence="1">
    <location>
        <begin position="109"/>
        <end position="124"/>
    </location>
</feature>
<dbReference type="Pfam" id="PF16740">
    <property type="entry name" value="SKA2"/>
    <property type="match status" value="1"/>
</dbReference>
<feature type="region of interest" description="Disordered" evidence="1">
    <location>
        <begin position="1"/>
        <end position="20"/>
    </location>
</feature>
<dbReference type="OrthoDB" id="8182512at2759"/>
<evidence type="ECO:0000259" key="2">
    <source>
        <dbReference type="Pfam" id="PF16740"/>
    </source>
</evidence>
<feature type="domain" description="Ska2 N-terminal" evidence="2">
    <location>
        <begin position="6"/>
        <end position="110"/>
    </location>
</feature>
<dbReference type="AlphaFoldDB" id="A0A9P0GSZ8"/>
<feature type="region of interest" description="Disordered" evidence="1">
    <location>
        <begin position="95"/>
        <end position="124"/>
    </location>
</feature>
<accession>A0A9P0GSZ8</accession>
<dbReference type="Proteomes" id="UP001153737">
    <property type="component" value="Chromosome 4"/>
</dbReference>
<sequence length="124" mass="14104">MKAEMEQAVEDLESKMKQTDERMDTLALQVSNIEDDLFSESGEQVEVNVLLKSVGEVRDNYQNLRKELMEVQDLQKQLSTSLHTQLTLMQTQFKMLKEKLPQPPKKQDGQASGNCRNGSATSDK</sequence>